<protein>
    <recommendedName>
        <fullName evidence="10">Myb-like DNA-binding domain containing protein</fullName>
    </recommendedName>
</protein>
<feature type="domain" description="HTH myb-type" evidence="7">
    <location>
        <begin position="115"/>
        <end position="163"/>
    </location>
</feature>
<dbReference type="InterPro" id="IPR009057">
    <property type="entry name" value="Homeodomain-like_sf"/>
</dbReference>
<evidence type="ECO:0000256" key="1">
    <source>
        <dbReference type="ARBA" id="ARBA00023015"/>
    </source>
</evidence>
<evidence type="ECO:0000259" key="6">
    <source>
        <dbReference type="PROSITE" id="PS51293"/>
    </source>
</evidence>
<evidence type="ECO:0000313" key="9">
    <source>
        <dbReference type="Proteomes" id="UP001470230"/>
    </source>
</evidence>
<evidence type="ECO:0000256" key="4">
    <source>
        <dbReference type="ARBA" id="ARBA00023242"/>
    </source>
</evidence>
<dbReference type="PROSITE" id="PS50090">
    <property type="entry name" value="MYB_LIKE"/>
    <property type="match status" value="2"/>
</dbReference>
<feature type="domain" description="SANT" evidence="6">
    <location>
        <begin position="63"/>
        <end position="104"/>
    </location>
</feature>
<dbReference type="PROSITE" id="PS51293">
    <property type="entry name" value="SANT"/>
    <property type="match status" value="1"/>
</dbReference>
<evidence type="ECO:0008006" key="10">
    <source>
        <dbReference type="Google" id="ProtNLM"/>
    </source>
</evidence>
<keyword evidence="2" id="KW-0238">DNA-binding</keyword>
<keyword evidence="4" id="KW-0539">Nucleus</keyword>
<dbReference type="SUPFAM" id="SSF46689">
    <property type="entry name" value="Homeodomain-like"/>
    <property type="match status" value="1"/>
</dbReference>
<dbReference type="EMBL" id="JAPFFF010000066">
    <property type="protein sequence ID" value="KAK8836413.1"/>
    <property type="molecule type" value="Genomic_DNA"/>
</dbReference>
<organism evidence="8 9">
    <name type="scientific">Tritrichomonas musculus</name>
    <dbReference type="NCBI Taxonomy" id="1915356"/>
    <lineage>
        <taxon>Eukaryota</taxon>
        <taxon>Metamonada</taxon>
        <taxon>Parabasalia</taxon>
        <taxon>Tritrichomonadida</taxon>
        <taxon>Tritrichomonadidae</taxon>
        <taxon>Tritrichomonas</taxon>
    </lineage>
</organism>
<dbReference type="Proteomes" id="UP001470230">
    <property type="component" value="Unassembled WGS sequence"/>
</dbReference>
<dbReference type="InterPro" id="IPR051575">
    <property type="entry name" value="Myb-like_DNA-bd"/>
</dbReference>
<dbReference type="Gene3D" id="1.10.10.60">
    <property type="entry name" value="Homeodomain-like"/>
    <property type="match status" value="2"/>
</dbReference>
<feature type="domain" description="Myb-like" evidence="5">
    <location>
        <begin position="109"/>
        <end position="159"/>
    </location>
</feature>
<name>A0ABR2GR38_9EUKA</name>
<sequence length="238" mass="28444">MIDPLHKLIKVGDYKIYSTNDSELNMQNDYDKSEELLNSILQKIETKSSPNERKKKLAFSKHNKWTKDEDEKLLELINLYGKDNWNFLSKQMGSRNARQCKERFQNYLDPDIKCGRWTPEEDQLILLKRHELGPKWMLIKSFFKNRTDAMIKTRYNALIRAKRIREKKRLINSKISESKKEKMKFKVAKIILPIGFHKTENDDDSYYSNFFTSEEDNGDDFIFTNNIQFGNEDDIIFY</sequence>
<evidence type="ECO:0000259" key="5">
    <source>
        <dbReference type="PROSITE" id="PS50090"/>
    </source>
</evidence>
<dbReference type="CDD" id="cd00167">
    <property type="entry name" value="SANT"/>
    <property type="match status" value="2"/>
</dbReference>
<proteinExistence type="predicted"/>
<keyword evidence="9" id="KW-1185">Reference proteome</keyword>
<dbReference type="InterPro" id="IPR017930">
    <property type="entry name" value="Myb_dom"/>
</dbReference>
<dbReference type="SMART" id="SM00717">
    <property type="entry name" value="SANT"/>
    <property type="match status" value="2"/>
</dbReference>
<keyword evidence="3" id="KW-0804">Transcription</keyword>
<feature type="domain" description="HTH myb-type" evidence="7">
    <location>
        <begin position="61"/>
        <end position="112"/>
    </location>
</feature>
<comment type="caution">
    <text evidence="8">The sequence shown here is derived from an EMBL/GenBank/DDBJ whole genome shotgun (WGS) entry which is preliminary data.</text>
</comment>
<evidence type="ECO:0000259" key="7">
    <source>
        <dbReference type="PROSITE" id="PS51294"/>
    </source>
</evidence>
<feature type="domain" description="Myb-like" evidence="5">
    <location>
        <begin position="61"/>
        <end position="108"/>
    </location>
</feature>
<dbReference type="PANTHER" id="PTHR46621">
    <property type="entry name" value="SNRNA-ACTIVATING PROTEIN COMPLEX SUBUNIT 4"/>
    <property type="match status" value="1"/>
</dbReference>
<dbReference type="PROSITE" id="PS51294">
    <property type="entry name" value="HTH_MYB"/>
    <property type="match status" value="2"/>
</dbReference>
<dbReference type="Pfam" id="PF13921">
    <property type="entry name" value="Myb_DNA-bind_6"/>
    <property type="match status" value="1"/>
</dbReference>
<keyword evidence="1" id="KW-0805">Transcription regulation</keyword>
<evidence type="ECO:0000256" key="2">
    <source>
        <dbReference type="ARBA" id="ARBA00023125"/>
    </source>
</evidence>
<dbReference type="InterPro" id="IPR017884">
    <property type="entry name" value="SANT_dom"/>
</dbReference>
<dbReference type="PANTHER" id="PTHR46621:SF1">
    <property type="entry name" value="SNRNA-ACTIVATING PROTEIN COMPLEX SUBUNIT 4"/>
    <property type="match status" value="1"/>
</dbReference>
<evidence type="ECO:0000256" key="3">
    <source>
        <dbReference type="ARBA" id="ARBA00023163"/>
    </source>
</evidence>
<reference evidence="8 9" key="1">
    <citation type="submission" date="2024-04" db="EMBL/GenBank/DDBJ databases">
        <title>Tritrichomonas musculus Genome.</title>
        <authorList>
            <person name="Alves-Ferreira E."/>
            <person name="Grigg M."/>
            <person name="Lorenzi H."/>
            <person name="Galac M."/>
        </authorList>
    </citation>
    <scope>NUCLEOTIDE SEQUENCE [LARGE SCALE GENOMIC DNA]</scope>
    <source>
        <strain evidence="8 9">EAF2021</strain>
    </source>
</reference>
<evidence type="ECO:0000313" key="8">
    <source>
        <dbReference type="EMBL" id="KAK8836413.1"/>
    </source>
</evidence>
<gene>
    <name evidence="8" type="ORF">M9Y10_039757</name>
</gene>
<dbReference type="InterPro" id="IPR001005">
    <property type="entry name" value="SANT/Myb"/>
</dbReference>
<accession>A0ABR2GR38</accession>